<protein>
    <recommendedName>
        <fullName evidence="2">Spindle pole body-associated protein cut12 domain-containing protein</fullName>
    </recommendedName>
</protein>
<feature type="compositionally biased region" description="Low complexity" evidence="1">
    <location>
        <begin position="86"/>
        <end position="100"/>
    </location>
</feature>
<feature type="compositionally biased region" description="Basic and acidic residues" evidence="1">
    <location>
        <begin position="175"/>
        <end position="187"/>
    </location>
</feature>
<feature type="compositionally biased region" description="Low complexity" evidence="1">
    <location>
        <begin position="560"/>
        <end position="574"/>
    </location>
</feature>
<evidence type="ECO:0000256" key="1">
    <source>
        <dbReference type="SAM" id="MobiDB-lite"/>
    </source>
</evidence>
<feature type="region of interest" description="Disordered" evidence="1">
    <location>
        <begin position="560"/>
        <end position="582"/>
    </location>
</feature>
<feature type="region of interest" description="Disordered" evidence="1">
    <location>
        <begin position="123"/>
        <end position="187"/>
    </location>
</feature>
<feature type="compositionally biased region" description="Low complexity" evidence="1">
    <location>
        <begin position="681"/>
        <end position="700"/>
    </location>
</feature>
<proteinExistence type="predicted"/>
<accession>A0AAD5WU51</accession>
<evidence type="ECO:0000313" key="4">
    <source>
        <dbReference type="Proteomes" id="UP001201980"/>
    </source>
</evidence>
<comment type="caution">
    <text evidence="3">The sequence shown here is derived from an EMBL/GenBank/DDBJ whole genome shotgun (WGS) entry which is preliminary data.</text>
</comment>
<dbReference type="AlphaFoldDB" id="A0AAD5WU51"/>
<feature type="region of interest" description="Disordered" evidence="1">
    <location>
        <begin position="73"/>
        <end position="101"/>
    </location>
</feature>
<keyword evidence="4" id="KW-1185">Reference proteome</keyword>
<evidence type="ECO:0000313" key="3">
    <source>
        <dbReference type="EMBL" id="KAJ2905299.1"/>
    </source>
</evidence>
<feature type="compositionally biased region" description="Basic and acidic residues" evidence="1">
    <location>
        <begin position="135"/>
        <end position="148"/>
    </location>
</feature>
<sequence>MFGWVLRKGVEGATGAKPTRTANLDDTTQLDIPDTPAPVFAARAIKRAVFGTPGPPKDETMRLDLDTNAPVTKSEADADFRSDLSPTKPTGILLTPGTGTSRRKTVTFRHDVKANASAEDIANGMGRKSRPRRTRLTETLEKARRQKSEMPSSQEPHVSEDEDWVEEEEDGQPACDHDLTIDLNEPHSRSGRYWKASFEKYHGEAKTEMEKLVKYKQLAKSYAKMKDAEAMELRLKLKEEQKKVAKMEEEIANEASKLATKMMRGEKETPEMMRGLAKHTALAVQYREQVKELEAMLKEKEADNEDVWNSDKRKGGQYMASSKTQKTILETQRELRKARAQTREIGDVKQRLERVEARNKKLDEDNRRLREETTNIRDLERQIKHLNMDSERKQEEHEALRKDYEKIKDNAKARHGEATWVVQQKDEKIADLKREIRSLKTVSLDSSRMDKQLDAALLAESAKIIQELKKEVDLLGGSRKRSLGKKVDALAANMRSLGYEPEPWEPTETKDLDFPIGPAERKMGELPNAPNDMPPTETLDGLNILKPEKRDRPMRTVKLAAASSGSTGVMSSTTPPRRSRPMIENIGRSASASTTNTNGNMLGDRANREKLDALNEKRQRRWREFVPRDEKPTIASLATGVAELETPPTATVSMDGDGEVPAPSYSPLRSRRKTSATMSMSGAATGVSTTTTSAPAATAAEPMFGDETPKVDLVTDRFARLGATDNNLEGSVLWANASKTGLPSDRLSAALARIEQRKKNRLRAARVGGLDKENVKP</sequence>
<gene>
    <name evidence="3" type="ORF">MKZ38_005812</name>
</gene>
<evidence type="ECO:0000259" key="2">
    <source>
        <dbReference type="Pfam" id="PF11500"/>
    </source>
</evidence>
<dbReference type="EMBL" id="JAKWBI020000034">
    <property type="protein sequence ID" value="KAJ2905299.1"/>
    <property type="molecule type" value="Genomic_DNA"/>
</dbReference>
<feature type="compositionally biased region" description="Acidic residues" evidence="1">
    <location>
        <begin position="160"/>
        <end position="171"/>
    </location>
</feature>
<name>A0AAD5WU51_9PEZI</name>
<feature type="domain" description="Spindle pole body-associated protein cut12" evidence="2">
    <location>
        <begin position="132"/>
        <end position="266"/>
    </location>
</feature>
<organism evidence="3 4">
    <name type="scientific">Zalerion maritima</name>
    <dbReference type="NCBI Taxonomy" id="339359"/>
    <lineage>
        <taxon>Eukaryota</taxon>
        <taxon>Fungi</taxon>
        <taxon>Dikarya</taxon>
        <taxon>Ascomycota</taxon>
        <taxon>Pezizomycotina</taxon>
        <taxon>Sordariomycetes</taxon>
        <taxon>Lulworthiomycetidae</taxon>
        <taxon>Lulworthiales</taxon>
        <taxon>Lulworthiaceae</taxon>
        <taxon>Zalerion</taxon>
    </lineage>
</organism>
<reference evidence="3" key="1">
    <citation type="submission" date="2022-07" db="EMBL/GenBank/DDBJ databases">
        <title>Draft genome sequence of Zalerion maritima ATCC 34329, a (micro)plastics degrading marine fungus.</title>
        <authorList>
            <person name="Paco A."/>
            <person name="Goncalves M.F.M."/>
            <person name="Rocha-Santos T.A.P."/>
            <person name="Alves A."/>
        </authorList>
    </citation>
    <scope>NUCLEOTIDE SEQUENCE</scope>
    <source>
        <strain evidence="3">ATCC 34329</strain>
    </source>
</reference>
<dbReference type="Proteomes" id="UP001201980">
    <property type="component" value="Unassembled WGS sequence"/>
</dbReference>
<dbReference type="InterPro" id="IPR021589">
    <property type="entry name" value="Cut12"/>
</dbReference>
<dbReference type="Pfam" id="PF11500">
    <property type="entry name" value="Cut12"/>
    <property type="match status" value="1"/>
</dbReference>
<feature type="region of interest" description="Disordered" evidence="1">
    <location>
        <begin position="300"/>
        <end position="327"/>
    </location>
</feature>
<feature type="region of interest" description="Disordered" evidence="1">
    <location>
        <begin position="649"/>
        <end position="704"/>
    </location>
</feature>